<dbReference type="SMART" id="SM00220">
    <property type="entry name" value="S_TKc"/>
    <property type="match status" value="1"/>
</dbReference>
<dbReference type="PANTHER" id="PTHR44329:SF214">
    <property type="entry name" value="PROTEIN KINASE DOMAIN-CONTAINING PROTEIN"/>
    <property type="match status" value="1"/>
</dbReference>
<feature type="region of interest" description="Disordered" evidence="1">
    <location>
        <begin position="206"/>
        <end position="230"/>
    </location>
</feature>
<evidence type="ECO:0000313" key="4">
    <source>
        <dbReference type="Proteomes" id="UP000236333"/>
    </source>
</evidence>
<dbReference type="Gene3D" id="1.10.510.10">
    <property type="entry name" value="Transferase(Phosphotransferase) domain 1"/>
    <property type="match status" value="1"/>
</dbReference>
<dbReference type="InterPro" id="IPR011009">
    <property type="entry name" value="Kinase-like_dom_sf"/>
</dbReference>
<dbReference type="SUPFAM" id="SSF56112">
    <property type="entry name" value="Protein kinase-like (PK-like)"/>
    <property type="match status" value="1"/>
</dbReference>
<dbReference type="GO" id="GO:0004674">
    <property type="term" value="F:protein serine/threonine kinase activity"/>
    <property type="evidence" value="ECO:0007669"/>
    <property type="project" value="TreeGrafter"/>
</dbReference>
<dbReference type="InterPro" id="IPR000719">
    <property type="entry name" value="Prot_kinase_dom"/>
</dbReference>
<name>A0A2J7ZRK8_9CHLO</name>
<dbReference type="Proteomes" id="UP000236333">
    <property type="component" value="Unassembled WGS sequence"/>
</dbReference>
<dbReference type="OrthoDB" id="339325at2759"/>
<evidence type="ECO:0000313" key="3">
    <source>
        <dbReference type="EMBL" id="PNH02905.1"/>
    </source>
</evidence>
<dbReference type="AlphaFoldDB" id="A0A2J7ZRK8"/>
<accession>A0A2J7ZRK8</accession>
<evidence type="ECO:0000259" key="2">
    <source>
        <dbReference type="PROSITE" id="PS50011"/>
    </source>
</evidence>
<feature type="domain" description="Protein kinase" evidence="2">
    <location>
        <begin position="289"/>
        <end position="494"/>
    </location>
</feature>
<dbReference type="InterPro" id="IPR008271">
    <property type="entry name" value="Ser/Thr_kinase_AS"/>
</dbReference>
<keyword evidence="4" id="KW-1185">Reference proteome</keyword>
<proteinExistence type="predicted"/>
<evidence type="ECO:0000256" key="1">
    <source>
        <dbReference type="SAM" id="MobiDB-lite"/>
    </source>
</evidence>
<dbReference type="PROSITE" id="PS50011">
    <property type="entry name" value="PROTEIN_KINASE_DOM"/>
    <property type="match status" value="1"/>
</dbReference>
<dbReference type="EMBL" id="PGGS01000577">
    <property type="protein sequence ID" value="PNH02905.1"/>
    <property type="molecule type" value="Genomic_DNA"/>
</dbReference>
<dbReference type="Gene3D" id="3.30.200.20">
    <property type="entry name" value="Phosphorylase Kinase, domain 1"/>
    <property type="match status" value="1"/>
</dbReference>
<organism evidence="3 4">
    <name type="scientific">Tetrabaena socialis</name>
    <dbReference type="NCBI Taxonomy" id="47790"/>
    <lineage>
        <taxon>Eukaryota</taxon>
        <taxon>Viridiplantae</taxon>
        <taxon>Chlorophyta</taxon>
        <taxon>core chlorophytes</taxon>
        <taxon>Chlorophyceae</taxon>
        <taxon>CS clade</taxon>
        <taxon>Chlamydomonadales</taxon>
        <taxon>Tetrabaenaceae</taxon>
        <taxon>Tetrabaena</taxon>
    </lineage>
</organism>
<dbReference type="InterPro" id="IPR051681">
    <property type="entry name" value="Ser/Thr_Kinases-Pseudokinases"/>
</dbReference>
<sequence length="494" mass="50059">MSDSDWDAFEAPVPRLSNFTITGVPGPSTGWPVLGLGFVRGKLLWFLSCFAAITGQWRDNAAHRSEGGGEAGDACERGRLLLRLLLLRLLRLLLLRLALQDELALHMDQLPQQRPSRGALALPLMRVLAGSAAAGRSLRAPRALAGGVLAARRCARDGAAAAALVRRVRRRGRRGDARCCCCCCGGGDGASQLLIAFEQQAHDAGGGGGGGGGAAAATAPPGAAASTSIDSPPPGATVAAVAVVAVAAAAGGGGGAATGPLYDITTSTSASITSTKEAGTDLRVTLTPVAAPAAPGAGVLGASAAPPPAAAAAAVVRSMAAGPPPPPSCDVRRDGALLPPGARPPAAVAAAPVGSGCCCGGCGGSGLRRRTSGWLCSRLQVLGRCQHPNIVRLLAACLKPPRLCLVMELMDTSLERLVHGKAGDLMPLQTVLHVAADIARGLAYLHPTIVHRDLKPGNVLLSNLESMRPIAKLTRVPVPYSTRVTGPALCEMGW</sequence>
<protein>
    <submittedName>
        <fullName evidence="3">Serine/threonine-protein kinase HT1</fullName>
    </submittedName>
</protein>
<comment type="caution">
    <text evidence="3">The sequence shown here is derived from an EMBL/GenBank/DDBJ whole genome shotgun (WGS) entry which is preliminary data.</text>
</comment>
<feature type="compositionally biased region" description="Low complexity" evidence="1">
    <location>
        <begin position="215"/>
        <end position="225"/>
    </location>
</feature>
<dbReference type="Pfam" id="PF00069">
    <property type="entry name" value="Pkinase"/>
    <property type="match status" value="1"/>
</dbReference>
<keyword evidence="3" id="KW-0418">Kinase</keyword>
<dbReference type="PROSITE" id="PS00108">
    <property type="entry name" value="PROTEIN_KINASE_ST"/>
    <property type="match status" value="1"/>
</dbReference>
<dbReference type="GO" id="GO:0005524">
    <property type="term" value="F:ATP binding"/>
    <property type="evidence" value="ECO:0007669"/>
    <property type="project" value="InterPro"/>
</dbReference>
<keyword evidence="3" id="KW-0808">Transferase</keyword>
<gene>
    <name evidence="3" type="ORF">TSOC_011087</name>
</gene>
<dbReference type="PANTHER" id="PTHR44329">
    <property type="entry name" value="SERINE/THREONINE-PROTEIN KINASE TNNI3K-RELATED"/>
    <property type="match status" value="1"/>
</dbReference>
<reference evidence="3 4" key="1">
    <citation type="journal article" date="2017" name="Mol. Biol. Evol.">
        <title>The 4-celled Tetrabaena socialis nuclear genome reveals the essential components for genetic control of cell number at the origin of multicellularity in the volvocine lineage.</title>
        <authorList>
            <person name="Featherston J."/>
            <person name="Arakaki Y."/>
            <person name="Hanschen E.R."/>
            <person name="Ferris P.J."/>
            <person name="Michod R.E."/>
            <person name="Olson B.J.S.C."/>
            <person name="Nozaki H."/>
            <person name="Durand P.M."/>
        </authorList>
    </citation>
    <scope>NUCLEOTIDE SEQUENCE [LARGE SCALE GENOMIC DNA]</scope>
    <source>
        <strain evidence="3 4">NIES-571</strain>
    </source>
</reference>